<comment type="pathway">
    <text evidence="1 7">Cell wall biogenesis; peptidoglycan biosynthesis.</text>
</comment>
<evidence type="ECO:0000259" key="8">
    <source>
        <dbReference type="PROSITE" id="PS52029"/>
    </source>
</evidence>
<dbReference type="UniPathway" id="UPA00219"/>
<feature type="active site" description="Proton donor/acceptor" evidence="7">
    <location>
        <position position="114"/>
    </location>
</feature>
<gene>
    <name evidence="9" type="ORF">BA177_03095</name>
</gene>
<dbReference type="GO" id="GO:0016740">
    <property type="term" value="F:transferase activity"/>
    <property type="evidence" value="ECO:0007669"/>
    <property type="project" value="UniProtKB-KW"/>
</dbReference>
<dbReference type="KEGG" id="woc:BA177_03095"/>
<evidence type="ECO:0000256" key="7">
    <source>
        <dbReference type="PROSITE-ProRule" id="PRU01373"/>
    </source>
</evidence>
<evidence type="ECO:0000256" key="2">
    <source>
        <dbReference type="ARBA" id="ARBA00005992"/>
    </source>
</evidence>
<keyword evidence="10" id="KW-1185">Reference proteome</keyword>
<evidence type="ECO:0000256" key="1">
    <source>
        <dbReference type="ARBA" id="ARBA00004752"/>
    </source>
</evidence>
<reference evidence="9 10" key="1">
    <citation type="submission" date="2016-06" db="EMBL/GenBank/DDBJ databases">
        <title>Complete genome sequence of a deep-branching marine Gamma Proteobacterium Woeseia oceani type strain XK5.</title>
        <authorList>
            <person name="Mu D."/>
            <person name="Du Z."/>
        </authorList>
    </citation>
    <scope>NUCLEOTIDE SEQUENCE [LARGE SCALE GENOMIC DNA]</scope>
    <source>
        <strain evidence="9 10">XK5</strain>
    </source>
</reference>
<dbReference type="PANTHER" id="PTHR36699:SF1">
    <property type="entry name" value="L,D-TRANSPEPTIDASE YAFK-RELATED"/>
    <property type="match status" value="1"/>
</dbReference>
<evidence type="ECO:0000256" key="4">
    <source>
        <dbReference type="ARBA" id="ARBA00022960"/>
    </source>
</evidence>
<evidence type="ECO:0000313" key="9">
    <source>
        <dbReference type="EMBL" id="ANO52956.1"/>
    </source>
</evidence>
<dbReference type="Gene3D" id="2.40.440.10">
    <property type="entry name" value="L,D-transpeptidase catalytic domain-like"/>
    <property type="match status" value="1"/>
</dbReference>
<dbReference type="GO" id="GO:0071555">
    <property type="term" value="P:cell wall organization"/>
    <property type="evidence" value="ECO:0007669"/>
    <property type="project" value="UniProtKB-UniRule"/>
</dbReference>
<dbReference type="GO" id="GO:0009252">
    <property type="term" value="P:peptidoglycan biosynthetic process"/>
    <property type="evidence" value="ECO:0007669"/>
    <property type="project" value="UniProtKB-UniPathway"/>
</dbReference>
<evidence type="ECO:0000256" key="6">
    <source>
        <dbReference type="ARBA" id="ARBA00023316"/>
    </source>
</evidence>
<proteinExistence type="inferred from homology"/>
<dbReference type="PROSITE" id="PS52029">
    <property type="entry name" value="LD_TPASE"/>
    <property type="match status" value="1"/>
</dbReference>
<keyword evidence="3" id="KW-0808">Transferase</keyword>
<dbReference type="EMBL" id="CP016268">
    <property type="protein sequence ID" value="ANO52956.1"/>
    <property type="molecule type" value="Genomic_DNA"/>
</dbReference>
<dbReference type="InterPro" id="IPR038063">
    <property type="entry name" value="Transpep_catalytic_dom"/>
</dbReference>
<dbReference type="PANTHER" id="PTHR36699">
    <property type="entry name" value="LD-TRANSPEPTIDASE"/>
    <property type="match status" value="1"/>
</dbReference>
<evidence type="ECO:0000256" key="5">
    <source>
        <dbReference type="ARBA" id="ARBA00022984"/>
    </source>
</evidence>
<accession>A0A193LKJ0</accession>
<dbReference type="CDD" id="cd16913">
    <property type="entry name" value="YkuD_like"/>
    <property type="match status" value="1"/>
</dbReference>
<name>A0A193LKJ0_9GAMM</name>
<protein>
    <recommendedName>
        <fullName evidence="8">L,D-TPase catalytic domain-containing protein</fullName>
    </recommendedName>
</protein>
<sequence length="161" mass="17758">MVSVAHCLPALALADGSSEFPVADEVIVEKGARKLHLLRNGQAFRTFDIALGIAPEGHKEYEGDAKTPEGRYLLDIRNPNSDFFLSMHISYPSPEDRARARQKGLDPGGQIMIHGQPNEPTYSAAYYRSSDWTNGCIAVSNSDMIDIWLMTPDGTPIEIRP</sequence>
<dbReference type="Proteomes" id="UP000092695">
    <property type="component" value="Chromosome"/>
</dbReference>
<comment type="similarity">
    <text evidence="2">Belongs to the YkuD family.</text>
</comment>
<feature type="domain" description="L,D-TPase catalytic" evidence="8">
    <location>
        <begin position="24"/>
        <end position="160"/>
    </location>
</feature>
<organism evidence="9 10">
    <name type="scientific">Woeseia oceani</name>
    <dbReference type="NCBI Taxonomy" id="1548547"/>
    <lineage>
        <taxon>Bacteria</taxon>
        <taxon>Pseudomonadati</taxon>
        <taxon>Pseudomonadota</taxon>
        <taxon>Gammaproteobacteria</taxon>
        <taxon>Woeseiales</taxon>
        <taxon>Woeseiaceae</taxon>
        <taxon>Woeseia</taxon>
    </lineage>
</organism>
<dbReference type="GO" id="GO:0004180">
    <property type="term" value="F:carboxypeptidase activity"/>
    <property type="evidence" value="ECO:0007669"/>
    <property type="project" value="UniProtKB-ARBA"/>
</dbReference>
<dbReference type="InterPro" id="IPR005490">
    <property type="entry name" value="LD_TPept_cat_dom"/>
</dbReference>
<keyword evidence="5 7" id="KW-0573">Peptidoglycan synthesis</keyword>
<dbReference type="Pfam" id="PF03734">
    <property type="entry name" value="YkuD"/>
    <property type="match status" value="1"/>
</dbReference>
<dbReference type="SUPFAM" id="SSF141523">
    <property type="entry name" value="L,D-transpeptidase catalytic domain-like"/>
    <property type="match status" value="1"/>
</dbReference>
<dbReference type="GO" id="GO:0008360">
    <property type="term" value="P:regulation of cell shape"/>
    <property type="evidence" value="ECO:0007669"/>
    <property type="project" value="UniProtKB-UniRule"/>
</dbReference>
<evidence type="ECO:0000313" key="10">
    <source>
        <dbReference type="Proteomes" id="UP000092695"/>
    </source>
</evidence>
<dbReference type="AlphaFoldDB" id="A0A193LKJ0"/>
<dbReference type="STRING" id="1548547.BA177_03095"/>
<keyword evidence="6 7" id="KW-0961">Cell wall biogenesis/degradation</keyword>
<evidence type="ECO:0000256" key="3">
    <source>
        <dbReference type="ARBA" id="ARBA00022679"/>
    </source>
</evidence>
<feature type="active site" description="Nucleophile" evidence="7">
    <location>
        <position position="136"/>
    </location>
</feature>
<keyword evidence="4 7" id="KW-0133">Cell shape</keyword>